<protein>
    <submittedName>
        <fullName evidence="1">Uncharacterized protein</fullName>
    </submittedName>
</protein>
<sequence length="111" mass="12483">MSEPEEFTRPWCCPEPRCTPVWNYQVGVAPTPGDSFVCFGEMAKPVAFSYDGSEHVNDLNHCDYTPLKGVIRWQENEDDWVGVQRFYAAALRKLKARRATVTSLCAPGGEP</sequence>
<proteinExistence type="predicted"/>
<reference evidence="1" key="1">
    <citation type="journal article" date="2015" name="Nature">
        <title>Complex archaea that bridge the gap between prokaryotes and eukaryotes.</title>
        <authorList>
            <person name="Spang A."/>
            <person name="Saw J.H."/>
            <person name="Jorgensen S.L."/>
            <person name="Zaremba-Niedzwiedzka K."/>
            <person name="Martijn J."/>
            <person name="Lind A.E."/>
            <person name="van Eijk R."/>
            <person name="Schleper C."/>
            <person name="Guy L."/>
            <person name="Ettema T.J."/>
        </authorList>
    </citation>
    <scope>NUCLEOTIDE SEQUENCE</scope>
</reference>
<evidence type="ECO:0000313" key="1">
    <source>
        <dbReference type="EMBL" id="KKL71472.1"/>
    </source>
</evidence>
<accession>A0A0F9H8I7</accession>
<dbReference type="EMBL" id="LAZR01025584">
    <property type="protein sequence ID" value="KKL71472.1"/>
    <property type="molecule type" value="Genomic_DNA"/>
</dbReference>
<name>A0A0F9H8I7_9ZZZZ</name>
<comment type="caution">
    <text evidence="1">The sequence shown here is derived from an EMBL/GenBank/DDBJ whole genome shotgun (WGS) entry which is preliminary data.</text>
</comment>
<dbReference type="AlphaFoldDB" id="A0A0F9H8I7"/>
<organism evidence="1">
    <name type="scientific">marine sediment metagenome</name>
    <dbReference type="NCBI Taxonomy" id="412755"/>
    <lineage>
        <taxon>unclassified sequences</taxon>
        <taxon>metagenomes</taxon>
        <taxon>ecological metagenomes</taxon>
    </lineage>
</organism>
<gene>
    <name evidence="1" type="ORF">LCGC14_2094590</name>
</gene>